<reference evidence="2" key="1">
    <citation type="submission" date="2018-11" db="EMBL/GenBank/DDBJ databases">
        <authorList>
            <consortium name="Pathogen Informatics"/>
        </authorList>
    </citation>
    <scope>NUCLEOTIDE SEQUENCE</scope>
</reference>
<dbReference type="Proteomes" id="UP000784294">
    <property type="component" value="Unassembled WGS sequence"/>
</dbReference>
<gene>
    <name evidence="2" type="ORF">PXEA_LOCUS23927</name>
</gene>
<evidence type="ECO:0000256" key="1">
    <source>
        <dbReference type="SAM" id="MobiDB-lite"/>
    </source>
</evidence>
<keyword evidence="3" id="KW-1185">Reference proteome</keyword>
<protein>
    <submittedName>
        <fullName evidence="2">Uncharacterized protein</fullName>
    </submittedName>
</protein>
<dbReference type="EMBL" id="CAAALY010112715">
    <property type="protein sequence ID" value="VEL30487.1"/>
    <property type="molecule type" value="Genomic_DNA"/>
</dbReference>
<dbReference type="AlphaFoldDB" id="A0A448X817"/>
<comment type="caution">
    <text evidence="2">The sequence shown here is derived from an EMBL/GenBank/DDBJ whole genome shotgun (WGS) entry which is preliminary data.</text>
</comment>
<accession>A0A448X817</accession>
<evidence type="ECO:0000313" key="3">
    <source>
        <dbReference type="Proteomes" id="UP000784294"/>
    </source>
</evidence>
<evidence type="ECO:0000313" key="2">
    <source>
        <dbReference type="EMBL" id="VEL30487.1"/>
    </source>
</evidence>
<proteinExistence type="predicted"/>
<sequence>MAKCFFQSKPQASSLASPFHQCPTSLAADQVSMCQLKAGFGIGQPMPTRLLCRNASSVVIEHLYQSRPVRECPQTSKQAACLCSGMCVIDVRHRRWRLSAKRTRAQNATEIGSRCRRSRQTAPSQKAQLSQHAPASAGRSGSTRLGARRTDR</sequence>
<organism evidence="2 3">
    <name type="scientific">Protopolystoma xenopodis</name>
    <dbReference type="NCBI Taxonomy" id="117903"/>
    <lineage>
        <taxon>Eukaryota</taxon>
        <taxon>Metazoa</taxon>
        <taxon>Spiralia</taxon>
        <taxon>Lophotrochozoa</taxon>
        <taxon>Platyhelminthes</taxon>
        <taxon>Monogenea</taxon>
        <taxon>Polyopisthocotylea</taxon>
        <taxon>Polystomatidea</taxon>
        <taxon>Polystomatidae</taxon>
        <taxon>Protopolystoma</taxon>
    </lineage>
</organism>
<name>A0A448X817_9PLAT</name>
<feature type="compositionally biased region" description="Polar residues" evidence="1">
    <location>
        <begin position="120"/>
        <end position="143"/>
    </location>
</feature>
<feature type="region of interest" description="Disordered" evidence="1">
    <location>
        <begin position="105"/>
        <end position="152"/>
    </location>
</feature>